<dbReference type="GO" id="GO:0008967">
    <property type="term" value="F:phosphoglycolate phosphatase activity"/>
    <property type="evidence" value="ECO:0007669"/>
    <property type="project" value="TreeGrafter"/>
</dbReference>
<evidence type="ECO:0000256" key="4">
    <source>
        <dbReference type="ARBA" id="ARBA00023277"/>
    </source>
</evidence>
<keyword evidence="2 5" id="KW-0378">Hydrolase</keyword>
<gene>
    <name evidence="5" type="ORF">H9847_05590</name>
</gene>
<evidence type="ECO:0000256" key="1">
    <source>
        <dbReference type="ARBA" id="ARBA00022723"/>
    </source>
</evidence>
<protein>
    <submittedName>
        <fullName evidence="5">HAD-IA family hydrolase</fullName>
    </submittedName>
</protein>
<dbReference type="SFLD" id="SFLDG01135">
    <property type="entry name" value="C1.5.6:_HAD__Beta-PGM__Phospha"/>
    <property type="match status" value="1"/>
</dbReference>
<dbReference type="InterPro" id="IPR023198">
    <property type="entry name" value="PGP-like_dom2"/>
</dbReference>
<reference evidence="5" key="1">
    <citation type="journal article" date="2021" name="PeerJ">
        <title>Extensive microbial diversity within the chicken gut microbiome revealed by metagenomics and culture.</title>
        <authorList>
            <person name="Gilroy R."/>
            <person name="Ravi A."/>
            <person name="Getino M."/>
            <person name="Pursley I."/>
            <person name="Horton D.L."/>
            <person name="Alikhan N.F."/>
            <person name="Baker D."/>
            <person name="Gharbi K."/>
            <person name="Hall N."/>
            <person name="Watson M."/>
            <person name="Adriaenssens E.M."/>
            <person name="Foster-Nyarko E."/>
            <person name="Jarju S."/>
            <person name="Secka A."/>
            <person name="Antonio M."/>
            <person name="Oren A."/>
            <person name="Chaudhuri R.R."/>
            <person name="La Ragione R."/>
            <person name="Hildebrand F."/>
            <person name="Pallen M.J."/>
        </authorList>
    </citation>
    <scope>NUCLEOTIDE SEQUENCE</scope>
    <source>
        <strain evidence="5">378</strain>
    </source>
</reference>
<dbReference type="FunFam" id="3.40.50.1000:FF:000022">
    <property type="entry name" value="Phosphoglycolate phosphatase"/>
    <property type="match status" value="1"/>
</dbReference>
<dbReference type="Gene3D" id="1.10.150.240">
    <property type="entry name" value="Putative phosphatase, domain 2"/>
    <property type="match status" value="1"/>
</dbReference>
<dbReference type="GO" id="GO:0006281">
    <property type="term" value="P:DNA repair"/>
    <property type="evidence" value="ECO:0007669"/>
    <property type="project" value="TreeGrafter"/>
</dbReference>
<comment type="caution">
    <text evidence="5">The sequence shown here is derived from an EMBL/GenBank/DDBJ whole genome shotgun (WGS) entry which is preliminary data.</text>
</comment>
<keyword evidence="4" id="KW-0119">Carbohydrate metabolism</keyword>
<evidence type="ECO:0000256" key="3">
    <source>
        <dbReference type="ARBA" id="ARBA00022842"/>
    </source>
</evidence>
<dbReference type="InterPro" id="IPR041492">
    <property type="entry name" value="HAD_2"/>
</dbReference>
<accession>A0A948TGJ0</accession>
<dbReference type="PRINTS" id="PR00413">
    <property type="entry name" value="HADHALOGNASE"/>
</dbReference>
<dbReference type="Proteomes" id="UP000733611">
    <property type="component" value="Unassembled WGS sequence"/>
</dbReference>
<evidence type="ECO:0000313" key="5">
    <source>
        <dbReference type="EMBL" id="MBU3844327.1"/>
    </source>
</evidence>
<dbReference type="InterPro" id="IPR050155">
    <property type="entry name" value="HAD-like_hydrolase_sf"/>
</dbReference>
<dbReference type="SFLD" id="SFLDS00003">
    <property type="entry name" value="Haloacid_Dehalogenase"/>
    <property type="match status" value="1"/>
</dbReference>
<organism evidence="5 6">
    <name type="scientific">Candidatus Anaerobiospirillum pullicola</name>
    <dbReference type="NCBI Taxonomy" id="2838451"/>
    <lineage>
        <taxon>Bacteria</taxon>
        <taxon>Pseudomonadati</taxon>
        <taxon>Pseudomonadota</taxon>
        <taxon>Gammaproteobacteria</taxon>
        <taxon>Aeromonadales</taxon>
        <taxon>Succinivibrionaceae</taxon>
        <taxon>Anaerobiospirillum</taxon>
    </lineage>
</organism>
<reference evidence="5" key="2">
    <citation type="submission" date="2021-04" db="EMBL/GenBank/DDBJ databases">
        <authorList>
            <person name="Gilroy R."/>
        </authorList>
    </citation>
    <scope>NUCLEOTIDE SEQUENCE</scope>
    <source>
        <strain evidence="5">378</strain>
    </source>
</reference>
<proteinExistence type="predicted"/>
<dbReference type="SFLD" id="SFLDG01129">
    <property type="entry name" value="C1.5:_HAD__Beta-PGM__Phosphata"/>
    <property type="match status" value="1"/>
</dbReference>
<dbReference type="SUPFAM" id="SSF56784">
    <property type="entry name" value="HAD-like"/>
    <property type="match status" value="1"/>
</dbReference>
<dbReference type="AlphaFoldDB" id="A0A948TGJ0"/>
<dbReference type="InterPro" id="IPR036412">
    <property type="entry name" value="HAD-like_sf"/>
</dbReference>
<dbReference type="Gene3D" id="3.40.50.1000">
    <property type="entry name" value="HAD superfamily/HAD-like"/>
    <property type="match status" value="1"/>
</dbReference>
<dbReference type="GO" id="GO:0046872">
    <property type="term" value="F:metal ion binding"/>
    <property type="evidence" value="ECO:0007669"/>
    <property type="project" value="UniProtKB-KW"/>
</dbReference>
<dbReference type="InterPro" id="IPR023214">
    <property type="entry name" value="HAD_sf"/>
</dbReference>
<dbReference type="NCBIfam" id="TIGR01549">
    <property type="entry name" value="HAD-SF-IA-v1"/>
    <property type="match status" value="1"/>
</dbReference>
<dbReference type="GO" id="GO:0005829">
    <property type="term" value="C:cytosol"/>
    <property type="evidence" value="ECO:0007669"/>
    <property type="project" value="TreeGrafter"/>
</dbReference>
<dbReference type="PANTHER" id="PTHR43434">
    <property type="entry name" value="PHOSPHOGLYCOLATE PHOSPHATASE"/>
    <property type="match status" value="1"/>
</dbReference>
<dbReference type="PANTHER" id="PTHR43434:SF23">
    <property type="entry name" value="PHOSPHOGLYCOLATE PHOSPHATASE"/>
    <property type="match status" value="1"/>
</dbReference>
<sequence>MARLPCLHPQAVIFDLDGTLLDTAPDIIAACNATLEHFGYQPISEALARTKVTAGMREMLKLGVPVAEHASADIEGVMRSYFAQYYVEHICVYTKPFAGITDLLDDLKRQQVKLAIVTNKYEHMAQELLQRFAFYPDLEVILGCDSITHSKPHPEPILKTMEQLNVQPYETVYVGDHLNDIMAANRAKVISAAALWGYGGNECGKPESWHADYLLPDVAALRQLTMGTTS</sequence>
<evidence type="ECO:0000256" key="2">
    <source>
        <dbReference type="ARBA" id="ARBA00022801"/>
    </source>
</evidence>
<dbReference type="Pfam" id="PF13419">
    <property type="entry name" value="HAD_2"/>
    <property type="match status" value="1"/>
</dbReference>
<dbReference type="InterPro" id="IPR006439">
    <property type="entry name" value="HAD-SF_hydro_IA"/>
</dbReference>
<dbReference type="EMBL" id="JAHLFE010000109">
    <property type="protein sequence ID" value="MBU3844327.1"/>
    <property type="molecule type" value="Genomic_DNA"/>
</dbReference>
<evidence type="ECO:0000313" key="6">
    <source>
        <dbReference type="Proteomes" id="UP000733611"/>
    </source>
</evidence>
<keyword evidence="1" id="KW-0479">Metal-binding</keyword>
<name>A0A948TGJ0_9GAMM</name>
<keyword evidence="3" id="KW-0460">Magnesium</keyword>